<keyword evidence="7 8" id="KW-0807">Transducer</keyword>
<feature type="transmembrane region" description="Helical" evidence="8">
    <location>
        <begin position="38"/>
        <end position="59"/>
    </location>
</feature>
<reference evidence="10" key="1">
    <citation type="submission" date="2025-08" db="UniProtKB">
        <authorList>
            <consortium name="RefSeq"/>
        </authorList>
    </citation>
    <scope>IDENTIFICATION</scope>
    <source>
        <tissue evidence="10">Whole Larva</tissue>
    </source>
</reference>
<evidence type="ECO:0000256" key="5">
    <source>
        <dbReference type="ARBA" id="ARBA00023136"/>
    </source>
</evidence>
<comment type="subcellular location">
    <subcellularLocation>
        <location evidence="1 8">Cell membrane</location>
        <topology evidence="1 8">Multi-pass membrane protein</topology>
    </subcellularLocation>
</comment>
<keyword evidence="3 8" id="KW-0812">Transmembrane</keyword>
<feature type="transmembrane region" description="Helical" evidence="8">
    <location>
        <begin position="249"/>
        <end position="270"/>
    </location>
</feature>
<accession>A0ABM1MAZ5</accession>
<keyword evidence="2 8" id="KW-1003">Cell membrane</keyword>
<keyword evidence="4 8" id="KW-1133">Transmembrane helix</keyword>
<feature type="transmembrane region" description="Helical" evidence="8">
    <location>
        <begin position="71"/>
        <end position="95"/>
    </location>
</feature>
<evidence type="ECO:0000256" key="1">
    <source>
        <dbReference type="ARBA" id="ARBA00004651"/>
    </source>
</evidence>
<dbReference type="GeneID" id="108559112"/>
<evidence type="ECO:0000313" key="10">
    <source>
        <dbReference type="RefSeq" id="XP_017771745.1"/>
    </source>
</evidence>
<evidence type="ECO:0000256" key="4">
    <source>
        <dbReference type="ARBA" id="ARBA00022989"/>
    </source>
</evidence>
<dbReference type="InterPro" id="IPR013604">
    <property type="entry name" value="7TM_chemorcpt"/>
</dbReference>
<evidence type="ECO:0000256" key="6">
    <source>
        <dbReference type="ARBA" id="ARBA00023170"/>
    </source>
</evidence>
<gene>
    <name evidence="10" type="primary">LOC108559112</name>
</gene>
<dbReference type="Proteomes" id="UP000695000">
    <property type="component" value="Unplaced"/>
</dbReference>
<dbReference type="PANTHER" id="PTHR21143:SF104">
    <property type="entry name" value="GUSTATORY RECEPTOR 8A-RELATED"/>
    <property type="match status" value="1"/>
</dbReference>
<sequence length="394" mass="46018">MPTHVDFYTSIKPYRILARIFSIQSVTRNKDGLYVRSIVQFATAALHVAIFSICYYFGFQDNEREIDVSDVYVTSFSVYNILVIVRFAIIFVLSLKNASIEIKLHQHVDRIDALLRSLGKTEELNEGNKALRTGTIKTLILGIFTQFITEGFNYVVAYKRVTPLILGMSFLPSYVGTLNKCYFYIWCSVLRNRIQILNGSFRSIKKRSKLKQYSFSVYKFEKELSQLMDLHQELVSMSRMMNDMFEIEIVWHFTIIFNLIFANGYYTMFIMTTRKKDLMVYPFTLVENSVYVYFEFFILVYTSTKLCAEAAAARDVLIGIRMDIFDETSHRLVITSIYELNENKLEITACRLFNINYSTVFAVINLYFPSIRLEFHNTTSSIFRCSPIFPITYL</sequence>
<comment type="function">
    <text evidence="8">Gustatory receptor which mediates acceptance or avoidance behavior, depending on its substrates.</text>
</comment>
<dbReference type="PANTHER" id="PTHR21143">
    <property type="entry name" value="INVERTEBRATE GUSTATORY RECEPTOR"/>
    <property type="match status" value="1"/>
</dbReference>
<evidence type="ECO:0000256" key="2">
    <source>
        <dbReference type="ARBA" id="ARBA00022475"/>
    </source>
</evidence>
<name>A0ABM1MAZ5_NICVS</name>
<dbReference type="Pfam" id="PF08395">
    <property type="entry name" value="7tm_7"/>
    <property type="match status" value="1"/>
</dbReference>
<keyword evidence="5 8" id="KW-0472">Membrane</keyword>
<feature type="transmembrane region" description="Helical" evidence="8">
    <location>
        <begin position="290"/>
        <end position="312"/>
    </location>
</feature>
<comment type="similarity">
    <text evidence="8">Belongs to the insect chemoreceptor superfamily. Gustatory receptor (GR) family.</text>
</comment>
<evidence type="ECO:0000256" key="8">
    <source>
        <dbReference type="RuleBase" id="RU363108"/>
    </source>
</evidence>
<dbReference type="RefSeq" id="XP_017771745.1">
    <property type="nucleotide sequence ID" value="XM_017916256.1"/>
</dbReference>
<keyword evidence="9" id="KW-1185">Reference proteome</keyword>
<proteinExistence type="inferred from homology"/>
<comment type="caution">
    <text evidence="8">Lacks conserved residue(s) required for the propagation of feature annotation.</text>
</comment>
<keyword evidence="6 8" id="KW-0675">Receptor</keyword>
<evidence type="ECO:0000256" key="3">
    <source>
        <dbReference type="ARBA" id="ARBA00022692"/>
    </source>
</evidence>
<organism evidence="9 10">
    <name type="scientific">Nicrophorus vespilloides</name>
    <name type="common">Boreal carrion beetle</name>
    <dbReference type="NCBI Taxonomy" id="110193"/>
    <lineage>
        <taxon>Eukaryota</taxon>
        <taxon>Metazoa</taxon>
        <taxon>Ecdysozoa</taxon>
        <taxon>Arthropoda</taxon>
        <taxon>Hexapoda</taxon>
        <taxon>Insecta</taxon>
        <taxon>Pterygota</taxon>
        <taxon>Neoptera</taxon>
        <taxon>Endopterygota</taxon>
        <taxon>Coleoptera</taxon>
        <taxon>Polyphaga</taxon>
        <taxon>Staphyliniformia</taxon>
        <taxon>Silphidae</taxon>
        <taxon>Nicrophorinae</taxon>
        <taxon>Nicrophorus</taxon>
    </lineage>
</organism>
<protein>
    <recommendedName>
        <fullName evidence="8">Gustatory receptor</fullName>
    </recommendedName>
</protein>
<evidence type="ECO:0000313" key="9">
    <source>
        <dbReference type="Proteomes" id="UP000695000"/>
    </source>
</evidence>
<evidence type="ECO:0000256" key="7">
    <source>
        <dbReference type="ARBA" id="ARBA00023224"/>
    </source>
</evidence>